<keyword evidence="2" id="KW-1133">Transmembrane helix</keyword>
<feature type="compositionally biased region" description="Polar residues" evidence="1">
    <location>
        <begin position="226"/>
        <end position="237"/>
    </location>
</feature>
<evidence type="ECO:0000256" key="1">
    <source>
        <dbReference type="SAM" id="MobiDB-lite"/>
    </source>
</evidence>
<accession>A0A4V3XD07</accession>
<proteinExistence type="predicted"/>
<dbReference type="OrthoDB" id="107110at2759"/>
<dbReference type="PANTHER" id="PTHR33266">
    <property type="entry name" value="CHROMOSOME 15, WHOLE GENOME SHOTGUN SEQUENCE"/>
    <property type="match status" value="1"/>
</dbReference>
<feature type="transmembrane region" description="Helical" evidence="2">
    <location>
        <begin position="15"/>
        <end position="35"/>
    </location>
</feature>
<feature type="region of interest" description="Disordered" evidence="1">
    <location>
        <begin position="223"/>
        <end position="247"/>
    </location>
</feature>
<reference evidence="3 4" key="1">
    <citation type="submission" date="2019-02" db="EMBL/GenBank/DDBJ databases">
        <title>Genome sequencing of the rare red list fungi Phellinidium pouzarii.</title>
        <authorList>
            <person name="Buettner E."/>
            <person name="Kellner H."/>
        </authorList>
    </citation>
    <scope>NUCLEOTIDE SEQUENCE [LARGE SCALE GENOMIC DNA]</scope>
    <source>
        <strain evidence="3 4">DSM 108285</strain>
    </source>
</reference>
<name>A0A4V3XD07_9AGAM</name>
<keyword evidence="4" id="KW-1185">Reference proteome</keyword>
<dbReference type="EMBL" id="SGPK01000122">
    <property type="protein sequence ID" value="THH07893.1"/>
    <property type="molecule type" value="Genomic_DNA"/>
</dbReference>
<organism evidence="3 4">
    <name type="scientific">Phellinidium pouzarii</name>
    <dbReference type="NCBI Taxonomy" id="167371"/>
    <lineage>
        <taxon>Eukaryota</taxon>
        <taxon>Fungi</taxon>
        <taxon>Dikarya</taxon>
        <taxon>Basidiomycota</taxon>
        <taxon>Agaricomycotina</taxon>
        <taxon>Agaricomycetes</taxon>
        <taxon>Hymenochaetales</taxon>
        <taxon>Hymenochaetaceae</taxon>
        <taxon>Phellinidium</taxon>
    </lineage>
</organism>
<gene>
    <name evidence="3" type="ORF">EW145_g3078</name>
</gene>
<evidence type="ECO:0000256" key="2">
    <source>
        <dbReference type="SAM" id="Phobius"/>
    </source>
</evidence>
<dbReference type="Proteomes" id="UP000308199">
    <property type="component" value="Unassembled WGS sequence"/>
</dbReference>
<protein>
    <submittedName>
        <fullName evidence="3">Uncharacterized protein</fullName>
    </submittedName>
</protein>
<comment type="caution">
    <text evidence="3">The sequence shown here is derived from an EMBL/GenBank/DDBJ whole genome shotgun (WGS) entry which is preliminary data.</text>
</comment>
<dbReference type="PANTHER" id="PTHR33266:SF1">
    <property type="entry name" value="F-BOX DOMAIN-CONTAINING PROTEIN"/>
    <property type="match status" value="1"/>
</dbReference>
<keyword evidence="2" id="KW-0812">Transmembrane</keyword>
<evidence type="ECO:0000313" key="4">
    <source>
        <dbReference type="Proteomes" id="UP000308199"/>
    </source>
</evidence>
<dbReference type="AlphaFoldDB" id="A0A4V3XD07"/>
<evidence type="ECO:0000313" key="3">
    <source>
        <dbReference type="EMBL" id="THH07893.1"/>
    </source>
</evidence>
<keyword evidence="2" id="KW-0472">Membrane</keyword>
<sequence>MGFHGLYLKDETLTIGYIMIPILVLLLSDLVTFCIKNYSAVLYELNPALCDVNFSRLLQGFFTENPPIDLSVSNYESYKATIESWEETYIGEAHKELREYMRKHMEESKKGETENYARYTTVLQSFGMGKSRMIDKLAKIEFVVPLCLRFSDQGFPPPDVNAWVQDRCEGTTYEKAAMKFREFMACGQSAERHGEGRIAFYDAVIETANKHLNELKEIRAEELPQPSVTSMHSTNTRTPPPTEQDESLLASPKYRFGPNDEDYSLADRADAFGYVLTLLTPDCETGPYAVLAFDEAHVLNGHLSITGSVDIKRSPPTFFTSLRRGLRNMISADVFSLFLSTTGSAFQFTPPKLQESSSRIQAEEFTLIQPFSDIGFDQLAEKVVENEKNIEYLTSVDFIVKLGPTNVRSQLCQTCATLTIFTSWATRYKYGSNVVQAFITQFAIEKLLRHIWNASKELEAGEKLACLAVRLALKFNPYTAESVKRELKYIENHLRVCMDVSKYFESIKSIVASEPILAEAARKAMKESVNFTAAFTLQQEFTRPDIERGARGEVVVQLLLLLASTLRVL</sequence>